<gene>
    <name evidence="1" type="primary">Cotl1_predicted</name>
    <name evidence="1" type="ORF">rCG_51349</name>
</gene>
<dbReference type="Proteomes" id="UP000234681">
    <property type="component" value="Chromosome 19"/>
</dbReference>
<organism evidence="1 2">
    <name type="scientific">Rattus norvegicus</name>
    <name type="common">Rat</name>
    <dbReference type="NCBI Taxonomy" id="10116"/>
    <lineage>
        <taxon>Eukaryota</taxon>
        <taxon>Metazoa</taxon>
        <taxon>Chordata</taxon>
        <taxon>Craniata</taxon>
        <taxon>Vertebrata</taxon>
        <taxon>Euteleostomi</taxon>
        <taxon>Mammalia</taxon>
        <taxon>Eutheria</taxon>
        <taxon>Euarchontoglires</taxon>
        <taxon>Glires</taxon>
        <taxon>Rodentia</taxon>
        <taxon>Myomorpha</taxon>
        <taxon>Muroidea</taxon>
        <taxon>Muridae</taxon>
        <taxon>Murinae</taxon>
        <taxon>Rattus</taxon>
    </lineage>
</organism>
<name>A6IZK7_RAT</name>
<dbReference type="AlphaFoldDB" id="A6IZK7"/>
<evidence type="ECO:0000313" key="1">
    <source>
        <dbReference type="EMBL" id="EDL92685.1"/>
    </source>
</evidence>
<protein>
    <submittedName>
        <fullName evidence="1">Coactosin-like 1 (Dictyostelium) (Predicted), isoform CRA_b</fullName>
    </submittedName>
</protein>
<sequence length="89" mass="10088">MTKDGKVPCRQGGWHRPQGTWKAATVGILVCKFQRWLRLLLKKAEAGLAPQEQVKTVLFLPPRSYYSGEECCTGLGCEDRLWHSNSLQK</sequence>
<dbReference type="EMBL" id="CH473972">
    <property type="protein sequence ID" value="EDL92685.1"/>
    <property type="molecule type" value="Genomic_DNA"/>
</dbReference>
<evidence type="ECO:0000313" key="2">
    <source>
        <dbReference type="Proteomes" id="UP000234681"/>
    </source>
</evidence>
<accession>A6IZK7</accession>
<reference evidence="2" key="1">
    <citation type="submission" date="2005-09" db="EMBL/GenBank/DDBJ databases">
        <authorList>
            <person name="Mural R.J."/>
            <person name="Li P.W."/>
            <person name="Adams M.D."/>
            <person name="Amanatides P.G."/>
            <person name="Baden-Tillson H."/>
            <person name="Barnstead M."/>
            <person name="Chin S.H."/>
            <person name="Dew I."/>
            <person name="Evans C.A."/>
            <person name="Ferriera S."/>
            <person name="Flanigan M."/>
            <person name="Fosler C."/>
            <person name="Glodek A."/>
            <person name="Gu Z."/>
            <person name="Holt R.A."/>
            <person name="Jennings D."/>
            <person name="Kraft C.L."/>
            <person name="Lu F."/>
            <person name="Nguyen T."/>
            <person name="Nusskern D.R."/>
            <person name="Pfannkoch C.M."/>
            <person name="Sitter C."/>
            <person name="Sutton G.G."/>
            <person name="Venter J.C."/>
            <person name="Wang Z."/>
            <person name="Woodage T."/>
            <person name="Zheng X.H."/>
            <person name="Zhong F."/>
        </authorList>
    </citation>
    <scope>NUCLEOTIDE SEQUENCE [LARGE SCALE GENOMIC DNA]</scope>
    <source>
        <strain>BN</strain>
        <strain evidence="2">Sprague-Dawley</strain>
    </source>
</reference>
<proteinExistence type="predicted"/>